<organism evidence="2 3">
    <name type="scientific">Caldimicrobium thiodismutans</name>
    <dbReference type="NCBI Taxonomy" id="1653476"/>
    <lineage>
        <taxon>Bacteria</taxon>
        <taxon>Pseudomonadati</taxon>
        <taxon>Thermodesulfobacteriota</taxon>
        <taxon>Thermodesulfobacteria</taxon>
        <taxon>Thermodesulfobacteriales</taxon>
        <taxon>Thermodesulfobacteriaceae</taxon>
        <taxon>Caldimicrobium</taxon>
    </lineage>
</organism>
<dbReference type="OrthoDB" id="9784101at2"/>
<accession>A0A0U5AVI1</accession>
<reference evidence="3" key="2">
    <citation type="journal article" date="2016" name="Int. J. Syst. Evol. Microbiol.">
        <title>Caldimicrobium thiodismutans sp. nov., a sulfur-disproportionating bacterium isolated from a hot spring.</title>
        <authorList>
            <person name="Kojima H."/>
            <person name="Umezawa K."/>
            <person name="Fukui M."/>
        </authorList>
    </citation>
    <scope>NUCLEOTIDE SEQUENCE [LARGE SCALE GENOMIC DNA]</scope>
    <source>
        <strain evidence="3">TF1</strain>
    </source>
</reference>
<dbReference type="GO" id="GO:0032259">
    <property type="term" value="P:methylation"/>
    <property type="evidence" value="ECO:0007669"/>
    <property type="project" value="UniProtKB-KW"/>
</dbReference>
<gene>
    <name evidence="2" type="ORF">THC_0142</name>
</gene>
<proteinExistence type="predicted"/>
<evidence type="ECO:0000259" key="1">
    <source>
        <dbReference type="Pfam" id="PF08241"/>
    </source>
</evidence>
<keyword evidence="3" id="KW-1185">Reference proteome</keyword>
<name>A0A0U5AVI1_9BACT</name>
<dbReference type="KEGG" id="cthi:THC_0142"/>
<reference evidence="2 3" key="1">
    <citation type="journal article" date="2016" name="Int. J. Syst. Evol. Microbiol.">
        <title>Caldimicrobium thiodismutans sp. nov., a sulfur-disproportionating bacterium isolated from a hot spring, and emended description of the genus Caldimicrobium.</title>
        <authorList>
            <person name="Kojima H."/>
            <person name="Umezawa K."/>
            <person name="Fukui M."/>
        </authorList>
    </citation>
    <scope>NUCLEOTIDE SEQUENCE [LARGE SCALE GENOMIC DNA]</scope>
    <source>
        <strain evidence="2 3">TF1</strain>
    </source>
</reference>
<dbReference type="SUPFAM" id="SSF53335">
    <property type="entry name" value="S-adenosyl-L-methionine-dependent methyltransferases"/>
    <property type="match status" value="1"/>
</dbReference>
<dbReference type="EMBL" id="AP014945">
    <property type="protein sequence ID" value="BAU22542.1"/>
    <property type="molecule type" value="Genomic_DNA"/>
</dbReference>
<feature type="domain" description="Methyltransferase type 11" evidence="1">
    <location>
        <begin position="40"/>
        <end position="140"/>
    </location>
</feature>
<dbReference type="CDD" id="cd02440">
    <property type="entry name" value="AdoMet_MTases"/>
    <property type="match status" value="1"/>
</dbReference>
<sequence length="193" mass="22836">MAHKFDPRKLEKLESPERLKIFDPEALFKDLNLSHFESILDFGVGTGFYLPYLVSLLSPSGTIYAIDIQEELLRYAQEKYKDSPLMKKVKFLKIDEFEPLPFSPAFFDFIYLAFTFHELNEPHQTLKDLHHLLKKKGKLLLIDWDKRERDMGPPPEEVFEKEEIINLLKESSFKIKQKIAKEPYVWIFLAEKV</sequence>
<dbReference type="STRING" id="1653476.THC_0142"/>
<dbReference type="RefSeq" id="WP_068511888.1">
    <property type="nucleotide sequence ID" value="NZ_AP014945.1"/>
</dbReference>
<dbReference type="Proteomes" id="UP000068196">
    <property type="component" value="Chromosome"/>
</dbReference>
<keyword evidence="2" id="KW-0489">Methyltransferase</keyword>
<evidence type="ECO:0000313" key="3">
    <source>
        <dbReference type="Proteomes" id="UP000068196"/>
    </source>
</evidence>
<evidence type="ECO:0000313" key="2">
    <source>
        <dbReference type="EMBL" id="BAU22542.1"/>
    </source>
</evidence>
<dbReference type="PANTHER" id="PTHR43861">
    <property type="entry name" value="TRANS-ACONITATE 2-METHYLTRANSFERASE-RELATED"/>
    <property type="match status" value="1"/>
</dbReference>
<keyword evidence="2" id="KW-0808">Transferase</keyword>
<dbReference type="GO" id="GO:0008757">
    <property type="term" value="F:S-adenosylmethionine-dependent methyltransferase activity"/>
    <property type="evidence" value="ECO:0007669"/>
    <property type="project" value="InterPro"/>
</dbReference>
<dbReference type="Pfam" id="PF08241">
    <property type="entry name" value="Methyltransf_11"/>
    <property type="match status" value="1"/>
</dbReference>
<dbReference type="AlphaFoldDB" id="A0A0U5AVI1"/>
<dbReference type="InterPro" id="IPR013216">
    <property type="entry name" value="Methyltransf_11"/>
</dbReference>
<protein>
    <submittedName>
        <fullName evidence="2">Fibrillarin-like rRNA methylase</fullName>
    </submittedName>
</protein>
<dbReference type="Gene3D" id="3.40.50.150">
    <property type="entry name" value="Vaccinia Virus protein VP39"/>
    <property type="match status" value="1"/>
</dbReference>
<dbReference type="InterPro" id="IPR029063">
    <property type="entry name" value="SAM-dependent_MTases_sf"/>
</dbReference>
<dbReference type="PANTHER" id="PTHR43861:SF1">
    <property type="entry name" value="TRANS-ACONITATE 2-METHYLTRANSFERASE"/>
    <property type="match status" value="1"/>
</dbReference>